<evidence type="ECO:0000313" key="1">
    <source>
        <dbReference type="EMBL" id="MEQ2268868.1"/>
    </source>
</evidence>
<proteinExistence type="predicted"/>
<sequence length="173" mass="19309">MSEPFSSSPNCSFLCRAINPDDLFPNGDPGSLDFKFDLNGSFGSPVIDLQKNWTRTDSWKQEEKFPSWSGRDGTTGRVLQPRPAAASQQSHILPSCDLHRSPASLELYINSCSPPTDIMWDRIYDCITGTGGTGAGSSYGPRFWRVLTPMKRGRLSFERVPSRKDGQTRLKLF</sequence>
<evidence type="ECO:0000313" key="2">
    <source>
        <dbReference type="Proteomes" id="UP001444071"/>
    </source>
</evidence>
<dbReference type="Proteomes" id="UP001444071">
    <property type="component" value="Unassembled WGS sequence"/>
</dbReference>
<dbReference type="EMBL" id="JAHRIM010050637">
    <property type="protein sequence ID" value="MEQ2268868.1"/>
    <property type="molecule type" value="Genomic_DNA"/>
</dbReference>
<accession>A0ABV0WJ39</accession>
<comment type="caution">
    <text evidence="1">The sequence shown here is derived from an EMBL/GenBank/DDBJ whole genome shotgun (WGS) entry which is preliminary data.</text>
</comment>
<name>A0ABV0WJ39_9TELE</name>
<protein>
    <submittedName>
        <fullName evidence="1">Uncharacterized protein</fullName>
    </submittedName>
</protein>
<organism evidence="1 2">
    <name type="scientific">Xenotaenia resolanae</name>
    <dbReference type="NCBI Taxonomy" id="208358"/>
    <lineage>
        <taxon>Eukaryota</taxon>
        <taxon>Metazoa</taxon>
        <taxon>Chordata</taxon>
        <taxon>Craniata</taxon>
        <taxon>Vertebrata</taxon>
        <taxon>Euteleostomi</taxon>
        <taxon>Actinopterygii</taxon>
        <taxon>Neopterygii</taxon>
        <taxon>Teleostei</taxon>
        <taxon>Neoteleostei</taxon>
        <taxon>Acanthomorphata</taxon>
        <taxon>Ovalentaria</taxon>
        <taxon>Atherinomorphae</taxon>
        <taxon>Cyprinodontiformes</taxon>
        <taxon>Goodeidae</taxon>
        <taxon>Xenotaenia</taxon>
    </lineage>
</organism>
<gene>
    <name evidence="1" type="ORF">XENORESO_017803</name>
</gene>
<reference evidence="1 2" key="1">
    <citation type="submission" date="2021-06" db="EMBL/GenBank/DDBJ databases">
        <authorList>
            <person name="Palmer J.M."/>
        </authorList>
    </citation>
    <scope>NUCLEOTIDE SEQUENCE [LARGE SCALE GENOMIC DNA]</scope>
    <source>
        <strain evidence="1 2">XR_2019</strain>
        <tissue evidence="1">Muscle</tissue>
    </source>
</reference>
<keyword evidence="2" id="KW-1185">Reference proteome</keyword>